<feature type="domain" description="ABC transporter" evidence="10">
    <location>
        <begin position="3"/>
        <end position="240"/>
    </location>
</feature>
<sequence length="291" mass="32547">MALARLSVHIRAFTYPDGTRALADIRLEVERGEFCGILGSNGSGKTTLLRIMDGLVKEYDGQVLLDGRDVRKLHPREIYRTVGLVFQNPDDQLFAHTVFEDVAFGPRNMGFAEPEVKRRVEEALAAVEMGELAGKNIHALSYGQKKRVCIAGLLAMGHEVLLLDEPTAGLDPMGEYRMMELLTRLNRDQGVTVVMATHSVDLVPLFLHRLHILSRGRIVRSGPPEEVFTAPAELESVKLRLPHIAELIHRLKHDDGLPFRRLPLTIGEARREIVEMMETDHGLHGRHGQAP</sequence>
<dbReference type="GO" id="GO:0043190">
    <property type="term" value="C:ATP-binding cassette (ABC) transporter complex"/>
    <property type="evidence" value="ECO:0007669"/>
    <property type="project" value="TreeGrafter"/>
</dbReference>
<dbReference type="InterPro" id="IPR005876">
    <property type="entry name" value="Co_trans_ATP-bd"/>
</dbReference>
<comment type="caution">
    <text evidence="11">The sequence shown here is derived from an EMBL/GenBank/DDBJ whole genome shotgun (WGS) entry which is preliminary data.</text>
</comment>
<evidence type="ECO:0000256" key="6">
    <source>
        <dbReference type="ARBA" id="ARBA00022840"/>
    </source>
</evidence>
<evidence type="ECO:0000256" key="3">
    <source>
        <dbReference type="ARBA" id="ARBA00022448"/>
    </source>
</evidence>
<evidence type="ECO:0000256" key="5">
    <source>
        <dbReference type="ARBA" id="ARBA00022741"/>
    </source>
</evidence>
<dbReference type="NCBIfam" id="TIGR01166">
    <property type="entry name" value="cbiO"/>
    <property type="match status" value="1"/>
</dbReference>
<keyword evidence="3 9" id="KW-0813">Transport</keyword>
<dbReference type="InterPro" id="IPR003439">
    <property type="entry name" value="ABC_transporter-like_ATP-bd"/>
</dbReference>
<evidence type="ECO:0000256" key="9">
    <source>
        <dbReference type="RuleBase" id="RU364103"/>
    </source>
</evidence>
<evidence type="ECO:0000256" key="4">
    <source>
        <dbReference type="ARBA" id="ARBA00022475"/>
    </source>
</evidence>
<dbReference type="PANTHER" id="PTHR43553:SF24">
    <property type="entry name" value="ENERGY-COUPLING FACTOR TRANSPORTER ATP-BINDING PROTEIN ECFA1"/>
    <property type="match status" value="1"/>
</dbReference>
<dbReference type="InterPro" id="IPR017871">
    <property type="entry name" value="ABC_transporter-like_CS"/>
</dbReference>
<dbReference type="EMBL" id="DSOV01000035">
    <property type="protein sequence ID" value="HEN42222.1"/>
    <property type="molecule type" value="Genomic_DNA"/>
</dbReference>
<dbReference type="SUPFAM" id="SSF52540">
    <property type="entry name" value="P-loop containing nucleoside triphosphate hydrolases"/>
    <property type="match status" value="1"/>
</dbReference>
<dbReference type="Gene3D" id="3.40.50.300">
    <property type="entry name" value="P-loop containing nucleotide triphosphate hydrolases"/>
    <property type="match status" value="1"/>
</dbReference>
<keyword evidence="7" id="KW-1278">Translocase</keyword>
<evidence type="ECO:0000256" key="1">
    <source>
        <dbReference type="ARBA" id="ARBA00004202"/>
    </source>
</evidence>
<comment type="function">
    <text evidence="9">Part of an ABC transporter complex. Responsible for energy coupling to the transport system.</text>
</comment>
<evidence type="ECO:0000313" key="11">
    <source>
        <dbReference type="EMBL" id="HEN42222.1"/>
    </source>
</evidence>
<evidence type="ECO:0000256" key="8">
    <source>
        <dbReference type="ARBA" id="ARBA00023136"/>
    </source>
</evidence>
<keyword evidence="6 9" id="KW-0067">ATP-binding</keyword>
<keyword evidence="4 9" id="KW-1003">Cell membrane</keyword>
<dbReference type="InterPro" id="IPR050095">
    <property type="entry name" value="ECF_ABC_transporter_ATP-bd"/>
</dbReference>
<dbReference type="SMART" id="SM00382">
    <property type="entry name" value="AAA"/>
    <property type="match status" value="1"/>
</dbReference>
<comment type="subcellular location">
    <subcellularLocation>
        <location evidence="1 9">Cell membrane</location>
        <topology evidence="1 9">Peripheral membrane protein</topology>
    </subcellularLocation>
</comment>
<dbReference type="CDD" id="cd03225">
    <property type="entry name" value="ABC_cobalt_CbiO_domain1"/>
    <property type="match status" value="1"/>
</dbReference>
<organism evidence="11">
    <name type="scientific">Geobacter metallireducens</name>
    <dbReference type="NCBI Taxonomy" id="28232"/>
    <lineage>
        <taxon>Bacteria</taxon>
        <taxon>Pseudomonadati</taxon>
        <taxon>Thermodesulfobacteriota</taxon>
        <taxon>Desulfuromonadia</taxon>
        <taxon>Geobacterales</taxon>
        <taxon>Geobacteraceae</taxon>
        <taxon>Geobacter</taxon>
    </lineage>
</organism>
<dbReference type="FunFam" id="3.40.50.300:FF:000224">
    <property type="entry name" value="Energy-coupling factor transporter ATP-binding protein EcfA"/>
    <property type="match status" value="1"/>
</dbReference>
<evidence type="ECO:0000256" key="2">
    <source>
        <dbReference type="ARBA" id="ARBA00005417"/>
    </source>
</evidence>
<dbReference type="GO" id="GO:0042626">
    <property type="term" value="F:ATPase-coupled transmembrane transporter activity"/>
    <property type="evidence" value="ECO:0007669"/>
    <property type="project" value="TreeGrafter"/>
</dbReference>
<protein>
    <recommendedName>
        <fullName evidence="9">ABC transporter ATP-binding protein</fullName>
    </recommendedName>
</protein>
<reference evidence="11" key="1">
    <citation type="journal article" date="2020" name="mSystems">
        <title>Genome- and Community-Level Interaction Insights into Carbon Utilization and Element Cycling Functions of Hydrothermarchaeota in Hydrothermal Sediment.</title>
        <authorList>
            <person name="Zhou Z."/>
            <person name="Liu Y."/>
            <person name="Xu W."/>
            <person name="Pan J."/>
            <person name="Luo Z.H."/>
            <person name="Li M."/>
        </authorList>
    </citation>
    <scope>NUCLEOTIDE SEQUENCE [LARGE SCALE GENOMIC DNA]</scope>
    <source>
        <strain evidence="11">SpSt-349</strain>
    </source>
</reference>
<dbReference type="PROSITE" id="PS50893">
    <property type="entry name" value="ABC_TRANSPORTER_2"/>
    <property type="match status" value="1"/>
</dbReference>
<gene>
    <name evidence="11" type="ORF">ENQ87_07575</name>
</gene>
<evidence type="ECO:0000256" key="7">
    <source>
        <dbReference type="ARBA" id="ARBA00022967"/>
    </source>
</evidence>
<dbReference type="PROSITE" id="PS00211">
    <property type="entry name" value="ABC_TRANSPORTER_1"/>
    <property type="match status" value="1"/>
</dbReference>
<accession>A0A831XEF7</accession>
<dbReference type="InterPro" id="IPR027417">
    <property type="entry name" value="P-loop_NTPase"/>
</dbReference>
<dbReference type="GO" id="GO:0006824">
    <property type="term" value="P:cobalt ion transport"/>
    <property type="evidence" value="ECO:0007669"/>
    <property type="project" value="InterPro"/>
</dbReference>
<dbReference type="GO" id="GO:0016887">
    <property type="term" value="F:ATP hydrolysis activity"/>
    <property type="evidence" value="ECO:0007669"/>
    <property type="project" value="InterPro"/>
</dbReference>
<keyword evidence="8 9" id="KW-0472">Membrane</keyword>
<comment type="similarity">
    <text evidence="2 9">Belongs to the ABC transporter superfamily.</text>
</comment>
<dbReference type="InterPro" id="IPR015856">
    <property type="entry name" value="ABC_transpr_CbiO/EcfA_su"/>
</dbReference>
<dbReference type="PANTHER" id="PTHR43553">
    <property type="entry name" value="HEAVY METAL TRANSPORTER"/>
    <property type="match status" value="1"/>
</dbReference>
<proteinExistence type="inferred from homology"/>
<dbReference type="InterPro" id="IPR003593">
    <property type="entry name" value="AAA+_ATPase"/>
</dbReference>
<dbReference type="GO" id="GO:0005524">
    <property type="term" value="F:ATP binding"/>
    <property type="evidence" value="ECO:0007669"/>
    <property type="project" value="UniProtKB-UniRule"/>
</dbReference>
<name>A0A831XEF7_GEOME</name>
<dbReference type="AlphaFoldDB" id="A0A831XEF7"/>
<dbReference type="Pfam" id="PF00005">
    <property type="entry name" value="ABC_tran"/>
    <property type="match status" value="1"/>
</dbReference>
<evidence type="ECO:0000259" key="10">
    <source>
        <dbReference type="PROSITE" id="PS50893"/>
    </source>
</evidence>
<keyword evidence="5 9" id="KW-0547">Nucleotide-binding</keyword>